<dbReference type="Gene3D" id="3.30.565.10">
    <property type="entry name" value="Histidine kinase-like ATPase, C-terminal domain"/>
    <property type="match status" value="1"/>
</dbReference>
<reference evidence="4" key="1">
    <citation type="submission" date="2017-01" db="EMBL/GenBank/DDBJ databases">
        <authorList>
            <person name="Mah S.A."/>
            <person name="Swanson W.J."/>
            <person name="Moy G.W."/>
            <person name="Vacquier V.D."/>
        </authorList>
    </citation>
    <scope>NUCLEOTIDE SEQUENCE [LARGE SCALE GENOMIC DNA]</scope>
    <source>
        <strain evidence="4">DSM 21054</strain>
    </source>
</reference>
<sequence>MKTRIATVLAHITGWLVFLYLPLLFISGQNDSVSLATLVFSTPYWAFACTYIAVFYIHSYVLIPLAQQRKQPIVYGAAIVLLLVAIYYLRPFDHLVSHFSRTAAAPTPGPMPFPGEPPPPGPIGPRGGNMPHHAPIFDIMSLILYFLLLILSWGIKITDNWKTATEREARAEADKASAELSFLKAQINPHFLFNTLNNIYALTIKTSPEAADSILKLAKIMRYITNEAHRDYVPLQNELECIADFIAIQQLRLGAKTQVAFTINGQAGSHLIAPLIMMTYIENAFKYGISKQEASIIQIEISIEKDVITLLCRNRAFINIHPEESTGIGIANTQKRLTHLYNGKHTIAISNQEGYFTVNLTLALQ</sequence>
<feature type="compositionally biased region" description="Pro residues" evidence="1">
    <location>
        <begin position="108"/>
        <end position="123"/>
    </location>
</feature>
<dbReference type="PANTHER" id="PTHR34220">
    <property type="entry name" value="SENSOR HISTIDINE KINASE YPDA"/>
    <property type="match status" value="1"/>
</dbReference>
<dbReference type="PANTHER" id="PTHR34220:SF7">
    <property type="entry name" value="SENSOR HISTIDINE KINASE YPDA"/>
    <property type="match status" value="1"/>
</dbReference>
<proteinExistence type="predicted"/>
<dbReference type="SUPFAM" id="SSF55874">
    <property type="entry name" value="ATPase domain of HSP90 chaperone/DNA topoisomerase II/histidine kinase"/>
    <property type="match status" value="1"/>
</dbReference>
<protein>
    <submittedName>
        <fullName evidence="4">Histidine kinase</fullName>
    </submittedName>
</protein>
<evidence type="ECO:0000313" key="5">
    <source>
        <dbReference type="Proteomes" id="UP000186917"/>
    </source>
</evidence>
<feature type="region of interest" description="Disordered" evidence="1">
    <location>
        <begin position="108"/>
        <end position="127"/>
    </location>
</feature>
<dbReference type="GO" id="GO:0000155">
    <property type="term" value="F:phosphorelay sensor kinase activity"/>
    <property type="evidence" value="ECO:0007669"/>
    <property type="project" value="InterPro"/>
</dbReference>
<dbReference type="GO" id="GO:0016020">
    <property type="term" value="C:membrane"/>
    <property type="evidence" value="ECO:0007669"/>
    <property type="project" value="InterPro"/>
</dbReference>
<dbReference type="InterPro" id="IPR036890">
    <property type="entry name" value="HATPase_C_sf"/>
</dbReference>
<keyword evidence="2" id="KW-1133">Transmembrane helix</keyword>
<feature type="transmembrane region" description="Helical" evidence="2">
    <location>
        <begin position="7"/>
        <end position="25"/>
    </location>
</feature>
<dbReference type="OrthoDB" id="9792992at2"/>
<dbReference type="Pfam" id="PF06580">
    <property type="entry name" value="His_kinase"/>
    <property type="match status" value="1"/>
</dbReference>
<dbReference type="Proteomes" id="UP000186917">
    <property type="component" value="Unassembled WGS sequence"/>
</dbReference>
<evidence type="ECO:0000259" key="3">
    <source>
        <dbReference type="Pfam" id="PF06580"/>
    </source>
</evidence>
<name>A0A173MM01_9BACT</name>
<dbReference type="InterPro" id="IPR010559">
    <property type="entry name" value="Sig_transdc_His_kin_internal"/>
</dbReference>
<dbReference type="EMBL" id="FTOR01000001">
    <property type="protein sequence ID" value="SIS59514.1"/>
    <property type="molecule type" value="Genomic_DNA"/>
</dbReference>
<evidence type="ECO:0000256" key="1">
    <source>
        <dbReference type="SAM" id="MobiDB-lite"/>
    </source>
</evidence>
<keyword evidence="5" id="KW-1185">Reference proteome</keyword>
<dbReference type="RefSeq" id="WP_076374659.1">
    <property type="nucleotide sequence ID" value="NZ_AP017422.1"/>
</dbReference>
<accession>A0A173MM01</accession>
<feature type="transmembrane region" description="Helical" evidence="2">
    <location>
        <begin position="136"/>
        <end position="155"/>
    </location>
</feature>
<evidence type="ECO:0000313" key="4">
    <source>
        <dbReference type="EMBL" id="SIS59514.1"/>
    </source>
</evidence>
<feature type="transmembrane region" description="Helical" evidence="2">
    <location>
        <begin position="45"/>
        <end position="66"/>
    </location>
</feature>
<dbReference type="KEGG" id="fln:FLA_4709"/>
<gene>
    <name evidence="4" type="ORF">SAMN05421788_101122</name>
</gene>
<dbReference type="AlphaFoldDB" id="A0A173MM01"/>
<keyword evidence="2" id="KW-0812">Transmembrane</keyword>
<evidence type="ECO:0000256" key="2">
    <source>
        <dbReference type="SAM" id="Phobius"/>
    </source>
</evidence>
<dbReference type="STRING" id="477680.SAMN05421788_101122"/>
<keyword evidence="2" id="KW-0472">Membrane</keyword>
<dbReference type="InterPro" id="IPR050640">
    <property type="entry name" value="Bact_2-comp_sensor_kinase"/>
</dbReference>
<feature type="domain" description="Signal transduction histidine kinase internal region" evidence="3">
    <location>
        <begin position="178"/>
        <end position="256"/>
    </location>
</feature>
<organism evidence="4 5">
    <name type="scientific">Filimonas lacunae</name>
    <dbReference type="NCBI Taxonomy" id="477680"/>
    <lineage>
        <taxon>Bacteria</taxon>
        <taxon>Pseudomonadati</taxon>
        <taxon>Bacteroidota</taxon>
        <taxon>Chitinophagia</taxon>
        <taxon>Chitinophagales</taxon>
        <taxon>Chitinophagaceae</taxon>
        <taxon>Filimonas</taxon>
    </lineage>
</organism>
<feature type="transmembrane region" description="Helical" evidence="2">
    <location>
        <begin position="73"/>
        <end position="90"/>
    </location>
</feature>
<keyword evidence="4" id="KW-0808">Transferase</keyword>
<keyword evidence="4" id="KW-0418">Kinase</keyword>